<dbReference type="CDD" id="cd01066">
    <property type="entry name" value="APP_MetAP"/>
    <property type="match status" value="1"/>
</dbReference>
<evidence type="ECO:0000259" key="2">
    <source>
        <dbReference type="Pfam" id="PF01321"/>
    </source>
</evidence>
<dbReference type="Pfam" id="PF00557">
    <property type="entry name" value="Peptidase_M24"/>
    <property type="match status" value="1"/>
</dbReference>
<dbReference type="Proteomes" id="UP001064087">
    <property type="component" value="Chromosome"/>
</dbReference>
<gene>
    <name evidence="3" type="ORF">N7U68_17085</name>
</gene>
<evidence type="ECO:0000259" key="1">
    <source>
        <dbReference type="Pfam" id="PF00557"/>
    </source>
</evidence>
<organism evidence="3 4">
    <name type="scientific">Roseovarius pelagicus</name>
    <dbReference type="NCBI Taxonomy" id="2980108"/>
    <lineage>
        <taxon>Bacteria</taxon>
        <taxon>Pseudomonadati</taxon>
        <taxon>Pseudomonadota</taxon>
        <taxon>Alphaproteobacteria</taxon>
        <taxon>Rhodobacterales</taxon>
        <taxon>Roseobacteraceae</taxon>
        <taxon>Roseovarius</taxon>
    </lineage>
</organism>
<dbReference type="Gene3D" id="3.90.230.10">
    <property type="entry name" value="Creatinase/methionine aminopeptidase superfamily"/>
    <property type="match status" value="1"/>
</dbReference>
<dbReference type="InterPro" id="IPR000994">
    <property type="entry name" value="Pept_M24"/>
</dbReference>
<evidence type="ECO:0000313" key="4">
    <source>
        <dbReference type="Proteomes" id="UP001064087"/>
    </source>
</evidence>
<reference evidence="3" key="1">
    <citation type="submission" date="2022-10" db="EMBL/GenBank/DDBJ databases">
        <title>Roseovarius pelagicus sp. nov., isolated from Arctic seawater.</title>
        <authorList>
            <person name="Hong Y.W."/>
            <person name="Hwang C.Y."/>
        </authorList>
    </citation>
    <scope>NUCLEOTIDE SEQUENCE</scope>
    <source>
        <strain evidence="3">HL-MP18</strain>
    </source>
</reference>
<feature type="domain" description="Creatinase N-terminal" evidence="2">
    <location>
        <begin position="30"/>
        <end position="170"/>
    </location>
</feature>
<dbReference type="PANTHER" id="PTHR46112:SF2">
    <property type="entry name" value="XAA-PRO AMINOPEPTIDASE P-RELATED"/>
    <property type="match status" value="1"/>
</dbReference>
<dbReference type="Pfam" id="PF01321">
    <property type="entry name" value="Creatinase_N"/>
    <property type="match status" value="1"/>
</dbReference>
<evidence type="ECO:0000313" key="3">
    <source>
        <dbReference type="EMBL" id="UXX82778.1"/>
    </source>
</evidence>
<dbReference type="PANTHER" id="PTHR46112">
    <property type="entry name" value="AMINOPEPTIDASE"/>
    <property type="match status" value="1"/>
</dbReference>
<dbReference type="SUPFAM" id="SSF55920">
    <property type="entry name" value="Creatinase/aminopeptidase"/>
    <property type="match status" value="1"/>
</dbReference>
<protein>
    <submittedName>
        <fullName evidence="3">Xaa-Pro peptidase family protein</fullName>
    </submittedName>
</protein>
<dbReference type="InterPro" id="IPR050659">
    <property type="entry name" value="Peptidase_M24B"/>
</dbReference>
<dbReference type="SUPFAM" id="SSF53092">
    <property type="entry name" value="Creatinase/prolidase N-terminal domain"/>
    <property type="match status" value="1"/>
</dbReference>
<proteinExistence type="predicted"/>
<accession>A0ABY6D9K5</accession>
<dbReference type="InterPro" id="IPR000587">
    <property type="entry name" value="Creatinase_N"/>
</dbReference>
<dbReference type="InterPro" id="IPR029149">
    <property type="entry name" value="Creatin/AminoP/Spt16_N"/>
</dbReference>
<keyword evidence="4" id="KW-1185">Reference proteome</keyword>
<dbReference type="RefSeq" id="WP_263047587.1">
    <property type="nucleotide sequence ID" value="NZ_CP106738.1"/>
</dbReference>
<dbReference type="InterPro" id="IPR036005">
    <property type="entry name" value="Creatinase/aminopeptidase-like"/>
</dbReference>
<name>A0ABY6D9K5_9RHOB</name>
<dbReference type="Gene3D" id="3.40.350.10">
    <property type="entry name" value="Creatinase/prolidase N-terminal domain"/>
    <property type="match status" value="1"/>
</dbReference>
<feature type="domain" description="Peptidase M24" evidence="1">
    <location>
        <begin position="178"/>
        <end position="385"/>
    </location>
</feature>
<dbReference type="EMBL" id="CP106738">
    <property type="protein sequence ID" value="UXX82778.1"/>
    <property type="molecule type" value="Genomic_DNA"/>
</dbReference>
<sequence length="403" mass="43758">MTTDFKEYSAQTGSGRQVSLRFPADEHHSRLATTRAALRQRGYDALIVFAQESHYYLTGYDTAGYVFFQAGIITADERPTILLTRRPDQRQAETASLYEEVRIWKNTEGADPSKDLRDILAELGLEGGKIAIEFATYGLTAANGRLVEASLNGFCNFDDGSDIVRTQRLVKSEAELEYVRQAGKLADAAVEAAVGVTRPGINEGELNGAALAAMMSGGGEVPPGGPLVNSGERALFGRAISGPREIRPDDQVIVELSASFCRYNVCIESTISVGPTNPVQVDMMKVANEALYKVKEAARPGAELGTLDDIHRQVLDKAGFESVRFAACGYALGCTFRPTWMDVPPMIYSGNSLIMEPGMVFFVHIMIPDTRTGIAAGIGQTFCIRENGAPEVFSDISSDLYIR</sequence>